<dbReference type="PANTHER" id="PTHR21415:SF1">
    <property type="entry name" value="U7 SNRNA-ASSOCIATED SM-LIKE PROTEIN LSM11"/>
    <property type="match status" value="1"/>
</dbReference>
<evidence type="ECO:0000313" key="2">
    <source>
        <dbReference type="EMBL" id="KFM27013.1"/>
    </source>
</evidence>
<organism evidence="2 4">
    <name type="scientific">Auxenochlorella protothecoides</name>
    <name type="common">Green microalga</name>
    <name type="synonym">Chlorella protothecoides</name>
    <dbReference type="NCBI Taxonomy" id="3075"/>
    <lineage>
        <taxon>Eukaryota</taxon>
        <taxon>Viridiplantae</taxon>
        <taxon>Chlorophyta</taxon>
        <taxon>core chlorophytes</taxon>
        <taxon>Trebouxiophyceae</taxon>
        <taxon>Chlorellales</taxon>
        <taxon>Chlorellaceae</taxon>
        <taxon>Auxenochlorella</taxon>
    </lineage>
</organism>
<proteinExistence type="predicted"/>
<dbReference type="GeneID" id="23612540"/>
<gene>
    <name evidence="3" type="ORF">APUTEX25_002667</name>
    <name evidence="2" type="ORF">F751_1149</name>
</gene>
<dbReference type="KEGG" id="apro:F751_1149"/>
<dbReference type="SMART" id="SM00651">
    <property type="entry name" value="Sm"/>
    <property type="match status" value="1"/>
</dbReference>
<reference evidence="2 4" key="1">
    <citation type="journal article" date="2014" name="BMC Genomics">
        <title>Oil accumulation mechanisms of the oleaginous microalga Chlorella protothecoides revealed through its genome, transcriptomes, and proteomes.</title>
        <authorList>
            <person name="Gao C."/>
            <person name="Wang Y."/>
            <person name="Shen Y."/>
            <person name="Yan D."/>
            <person name="He X."/>
            <person name="Dai J."/>
            <person name="Wu Q."/>
        </authorList>
    </citation>
    <scope>NUCLEOTIDE SEQUENCE [LARGE SCALE GENOMIC DNA]</scope>
    <source>
        <strain evidence="2 4">0710</strain>
    </source>
</reference>
<accession>A0A087SMQ9</accession>
<dbReference type="OrthoDB" id="10002367at2759"/>
<dbReference type="EMBL" id="KL662140">
    <property type="protein sequence ID" value="KFM27013.1"/>
    <property type="molecule type" value="Genomic_DNA"/>
</dbReference>
<dbReference type="Proteomes" id="UP000279271">
    <property type="component" value="Unassembled WGS sequence"/>
</dbReference>
<reference evidence="5" key="2">
    <citation type="journal article" date="2018" name="Algal Res.">
        <title>Characterization of plant carbon substrate utilization by Auxenochlorella protothecoides.</title>
        <authorList>
            <person name="Vogler B.W."/>
            <person name="Starkenburg S.R."/>
            <person name="Sudasinghe N."/>
            <person name="Schambach J.Y."/>
            <person name="Rollin J.A."/>
            <person name="Pattathil S."/>
            <person name="Barry A.N."/>
        </authorList>
    </citation>
    <scope>NUCLEOTIDE SEQUENCE [LARGE SCALE GENOMIC DNA]</scope>
    <source>
        <strain evidence="5">UTEX 25</strain>
    </source>
</reference>
<dbReference type="Pfam" id="PF01423">
    <property type="entry name" value="LSM"/>
    <property type="match status" value="1"/>
</dbReference>
<dbReference type="InterPro" id="IPR039267">
    <property type="entry name" value="Lsm11"/>
</dbReference>
<dbReference type="RefSeq" id="XP_011399969.1">
    <property type="nucleotide sequence ID" value="XM_011401667.1"/>
</dbReference>
<dbReference type="AlphaFoldDB" id="A0A087SMQ9"/>
<dbReference type="InterPro" id="IPR010920">
    <property type="entry name" value="LSM_dom_sf"/>
</dbReference>
<dbReference type="GO" id="GO:0005683">
    <property type="term" value="C:U7 snRNP"/>
    <property type="evidence" value="ECO:0007669"/>
    <property type="project" value="TreeGrafter"/>
</dbReference>
<dbReference type="PANTHER" id="PTHR21415">
    <property type="entry name" value="U7 SNRNA-ASSOCIATED SM-LIKE PROTEIN LSM11"/>
    <property type="match status" value="1"/>
</dbReference>
<dbReference type="GO" id="GO:0006398">
    <property type="term" value="P:mRNA 3'-end processing by stem-loop binding and cleavage"/>
    <property type="evidence" value="ECO:0007669"/>
    <property type="project" value="TreeGrafter"/>
</dbReference>
<evidence type="ECO:0000259" key="1">
    <source>
        <dbReference type="SMART" id="SM00651"/>
    </source>
</evidence>
<evidence type="ECO:0000313" key="3">
    <source>
        <dbReference type="EMBL" id="RMZ54090.1"/>
    </source>
</evidence>
<dbReference type="STRING" id="3075.A0A087SMQ9"/>
<sequence length="132" mass="14661">MIAEWDRISSQVRSASNESEARVSRRSYQHQLALRSARHATHPLDAISNGVSGGPLLLLKGAMASGRLAAFDKHLNLVLRDVSERYTVLMRGKRDGRTVRWQEARQRTLRQAFLHGSAVVSVSLHPQHASGV</sequence>
<evidence type="ECO:0000313" key="5">
    <source>
        <dbReference type="Proteomes" id="UP000279271"/>
    </source>
</evidence>
<dbReference type="Proteomes" id="UP000028924">
    <property type="component" value="Unassembled WGS sequence"/>
</dbReference>
<protein>
    <recommendedName>
        <fullName evidence="1">Sm domain-containing protein</fullName>
    </recommendedName>
</protein>
<dbReference type="GO" id="GO:0071209">
    <property type="term" value="F:U7 snRNA binding"/>
    <property type="evidence" value="ECO:0007669"/>
    <property type="project" value="InterPro"/>
</dbReference>
<reference evidence="3" key="4">
    <citation type="submission" date="2018-11" db="EMBL/GenBank/DDBJ databases">
        <title>Characterization of plant carbon substrate utilization by Auxenochlorella protothecoides.</title>
        <authorList>
            <person name="Vogler B.W."/>
            <person name="Starkenburg S.R."/>
            <person name="Sudasinghe N."/>
            <person name="Schambach J.Y."/>
            <person name="Rollin J.A."/>
            <person name="Pattathil S."/>
            <person name="Barry A.N."/>
        </authorList>
    </citation>
    <scope>NUCLEOTIDE SEQUENCE [LARGE SCALE GENOMIC DNA]</scope>
    <source>
        <strain evidence="3">UTEX 25</strain>
    </source>
</reference>
<dbReference type="Gene3D" id="2.30.30.100">
    <property type="match status" value="1"/>
</dbReference>
<name>A0A087SMQ9_AUXPR</name>
<evidence type="ECO:0000313" key="4">
    <source>
        <dbReference type="Proteomes" id="UP000028924"/>
    </source>
</evidence>
<dbReference type="SUPFAM" id="SSF50182">
    <property type="entry name" value="Sm-like ribonucleoproteins"/>
    <property type="match status" value="1"/>
</dbReference>
<reference evidence="3" key="3">
    <citation type="submission" date="2018-10" db="EMBL/GenBank/DDBJ databases">
        <authorList>
            <person name="Hovde B."/>
            <person name="Zhang X."/>
        </authorList>
    </citation>
    <scope>NUCLEOTIDE SEQUENCE [LARGE SCALE GENOMIC DNA]</scope>
    <source>
        <strain evidence="3">UTEX 25</strain>
    </source>
</reference>
<feature type="domain" description="Sm" evidence="1">
    <location>
        <begin position="46"/>
        <end position="124"/>
    </location>
</feature>
<keyword evidence="4" id="KW-1185">Reference proteome</keyword>
<dbReference type="EMBL" id="QOKY01000184">
    <property type="protein sequence ID" value="RMZ54090.1"/>
    <property type="molecule type" value="Genomic_DNA"/>
</dbReference>
<dbReference type="InterPro" id="IPR001163">
    <property type="entry name" value="Sm_dom_euk/arc"/>
</dbReference>